<comment type="caution">
    <text evidence="2">The sequence shown here is derived from an EMBL/GenBank/DDBJ whole genome shotgun (WGS) entry which is preliminary data.</text>
</comment>
<proteinExistence type="predicted"/>
<evidence type="ECO:0000313" key="3">
    <source>
        <dbReference type="Proteomes" id="UP001363622"/>
    </source>
</evidence>
<accession>A0ABR1L2A0</accession>
<reference evidence="2 3" key="1">
    <citation type="submission" date="2024-04" db="EMBL/GenBank/DDBJ databases">
        <title>Phyllosticta paracitricarpa is synonymous to the EU quarantine fungus P. citricarpa based on phylogenomic analyses.</title>
        <authorList>
            <consortium name="Lawrence Berkeley National Laboratory"/>
            <person name="Van Ingen-Buijs V.A."/>
            <person name="Van Westerhoven A.C."/>
            <person name="Haridas S."/>
            <person name="Skiadas P."/>
            <person name="Martin F."/>
            <person name="Groenewald J.Z."/>
            <person name="Crous P.W."/>
            <person name="Seidl M.F."/>
        </authorList>
    </citation>
    <scope>NUCLEOTIDE SEQUENCE [LARGE SCALE GENOMIC DNA]</scope>
    <source>
        <strain evidence="2 3">CBS 123371</strain>
    </source>
</reference>
<organism evidence="2 3">
    <name type="scientific">Phyllosticta citriasiana</name>
    <dbReference type="NCBI Taxonomy" id="595635"/>
    <lineage>
        <taxon>Eukaryota</taxon>
        <taxon>Fungi</taxon>
        <taxon>Dikarya</taxon>
        <taxon>Ascomycota</taxon>
        <taxon>Pezizomycotina</taxon>
        <taxon>Dothideomycetes</taxon>
        <taxon>Dothideomycetes incertae sedis</taxon>
        <taxon>Botryosphaeriales</taxon>
        <taxon>Phyllostictaceae</taxon>
        <taxon>Phyllosticta</taxon>
    </lineage>
</organism>
<sequence>MQLSGQGLHTKGKRMYFKTTINRACSGLARSISSAFCQFLFISDSRSAPFHTHPLSPLPLQRTITLVTATHLQILASLVTYPSSSLVNRSSLPQSPFLWHQRPAHSTSVSTTGSSSTLYFPLFSSPLPFSPPPLTFSLSEQQRKSNGTAQGNRSSLVSRSAPPRCDTSQEKRVVDAAHSLDCSLSACHAVLYVFSCGRFICPVSVAARHMTLDARPAAAVVVVVVMGEGDGGLRLCRTMRMGRRESKNRREGAVQDNRRTTGARRE</sequence>
<dbReference type="Proteomes" id="UP001363622">
    <property type="component" value="Unassembled WGS sequence"/>
</dbReference>
<evidence type="ECO:0000313" key="2">
    <source>
        <dbReference type="EMBL" id="KAK7524715.1"/>
    </source>
</evidence>
<feature type="region of interest" description="Disordered" evidence="1">
    <location>
        <begin position="242"/>
        <end position="266"/>
    </location>
</feature>
<name>A0ABR1L2A0_9PEZI</name>
<feature type="compositionally biased region" description="Polar residues" evidence="1">
    <location>
        <begin position="144"/>
        <end position="158"/>
    </location>
</feature>
<evidence type="ECO:0000256" key="1">
    <source>
        <dbReference type="SAM" id="MobiDB-lite"/>
    </source>
</evidence>
<protein>
    <submittedName>
        <fullName evidence="2">Uncharacterized protein</fullName>
    </submittedName>
</protein>
<keyword evidence="3" id="KW-1185">Reference proteome</keyword>
<gene>
    <name evidence="2" type="ORF">IWZ03DRAFT_31414</name>
</gene>
<feature type="region of interest" description="Disordered" evidence="1">
    <location>
        <begin position="138"/>
        <end position="167"/>
    </location>
</feature>
<dbReference type="EMBL" id="JBBPHU010000001">
    <property type="protein sequence ID" value="KAK7524715.1"/>
    <property type="molecule type" value="Genomic_DNA"/>
</dbReference>